<evidence type="ECO:0000313" key="2">
    <source>
        <dbReference type="Proteomes" id="UP000309997"/>
    </source>
</evidence>
<evidence type="ECO:0000313" key="1">
    <source>
        <dbReference type="EMBL" id="KAL3570856.1"/>
    </source>
</evidence>
<dbReference type="EMBL" id="RCHU02000015">
    <property type="protein sequence ID" value="KAL3570856.1"/>
    <property type="molecule type" value="Genomic_DNA"/>
</dbReference>
<sequence>MKQLLRRGGGELPLEVASGRTRAARREEQALTITVFISEEAGQSSGIVGRTTGQRVLVLVRDKEEGRSKDE</sequence>
<reference evidence="1 2" key="1">
    <citation type="journal article" date="2024" name="Plant Biotechnol. J.">
        <title>Genome and CRISPR/Cas9 system of a widespread forest tree (Populus alba) in the world.</title>
        <authorList>
            <person name="Liu Y.J."/>
            <person name="Jiang P.F."/>
            <person name="Han X.M."/>
            <person name="Li X.Y."/>
            <person name="Wang H.M."/>
            <person name="Wang Y.J."/>
            <person name="Wang X.X."/>
            <person name="Zeng Q.Y."/>
        </authorList>
    </citation>
    <scope>NUCLEOTIDE SEQUENCE [LARGE SCALE GENOMIC DNA]</scope>
    <source>
        <strain evidence="2">cv. PAL-ZL1</strain>
    </source>
</reference>
<proteinExistence type="predicted"/>
<comment type="caution">
    <text evidence="1">The sequence shown here is derived from an EMBL/GenBank/DDBJ whole genome shotgun (WGS) entry which is preliminary data.</text>
</comment>
<organism evidence="1 2">
    <name type="scientific">Populus alba</name>
    <name type="common">White poplar</name>
    <dbReference type="NCBI Taxonomy" id="43335"/>
    <lineage>
        <taxon>Eukaryota</taxon>
        <taxon>Viridiplantae</taxon>
        <taxon>Streptophyta</taxon>
        <taxon>Embryophyta</taxon>
        <taxon>Tracheophyta</taxon>
        <taxon>Spermatophyta</taxon>
        <taxon>Magnoliopsida</taxon>
        <taxon>eudicotyledons</taxon>
        <taxon>Gunneridae</taxon>
        <taxon>Pentapetalae</taxon>
        <taxon>rosids</taxon>
        <taxon>fabids</taxon>
        <taxon>Malpighiales</taxon>
        <taxon>Salicaceae</taxon>
        <taxon>Saliceae</taxon>
        <taxon>Populus</taxon>
    </lineage>
</organism>
<gene>
    <name evidence="1" type="ORF">D5086_028105</name>
</gene>
<protein>
    <submittedName>
        <fullName evidence="1">Uncharacterized protein</fullName>
    </submittedName>
</protein>
<keyword evidence="2" id="KW-1185">Reference proteome</keyword>
<accession>A0ACC4AXS5</accession>
<name>A0ACC4AXS5_POPAL</name>
<dbReference type="Proteomes" id="UP000309997">
    <property type="component" value="Unassembled WGS sequence"/>
</dbReference>